<dbReference type="RefSeq" id="WP_115713142.1">
    <property type="nucleotide sequence ID" value="NZ_LT984814.1"/>
</dbReference>
<protein>
    <submittedName>
        <fullName evidence="4">Malto-oligosyltrehalose trehalohydrolase</fullName>
        <ecNumber evidence="4">3.2.1.141</ecNumber>
    </submittedName>
</protein>
<dbReference type="PANTHER" id="PTHR43651">
    <property type="entry name" value="1,4-ALPHA-GLUCAN-BRANCHING ENZYME"/>
    <property type="match status" value="1"/>
</dbReference>
<dbReference type="InterPro" id="IPR006047">
    <property type="entry name" value="GH13_cat_dom"/>
</dbReference>
<name>A0A9Q7XSF4_9BURK</name>
<feature type="compositionally biased region" description="Gly residues" evidence="2">
    <location>
        <begin position="384"/>
        <end position="398"/>
    </location>
</feature>
<dbReference type="PANTHER" id="PTHR43651:SF11">
    <property type="entry name" value="MALTO-OLIGOSYLTREHALOSE TREHALOHYDROLASE"/>
    <property type="match status" value="1"/>
</dbReference>
<dbReference type="EC" id="3.2.1.141" evidence="4"/>
<evidence type="ECO:0000256" key="2">
    <source>
        <dbReference type="SAM" id="MobiDB-lite"/>
    </source>
</evidence>
<dbReference type="Gene3D" id="1.10.10.760">
    <property type="entry name" value="E-set domains of sugar-utilizing enzymes"/>
    <property type="match status" value="1"/>
</dbReference>
<gene>
    <name evidence="4" type="ORF">CBM2636_MP20484</name>
</gene>
<feature type="domain" description="Glycosyl hydrolase family 13 catalytic" evidence="3">
    <location>
        <begin position="154"/>
        <end position="541"/>
    </location>
</feature>
<evidence type="ECO:0000256" key="1">
    <source>
        <dbReference type="ARBA" id="ARBA00023277"/>
    </source>
</evidence>
<dbReference type="Pfam" id="PF11941">
    <property type="entry name" value="DUF3459"/>
    <property type="match status" value="1"/>
</dbReference>
<dbReference type="Proteomes" id="UP000254259">
    <property type="component" value="Plasmid CBM2636_mp"/>
</dbReference>
<sequence length="676" mass="73060">MNADPFLLAPGTRSAVPPLAPFDCFAAPSASPFRTHDEPTQDYLFGPAWLPDGRVRFRLWAPDAAEQGHAVRVEIAGLGPVPMACGPNGWFEAIVPGCAGARYWFRLDDGTTVPDPASRWQADDVHGPSIVPAGDAASAFAWTCPDWRGRPWHEAIVYEMHVGLCGGYASAAQQLPRLAALGFTAVELMPVAEFPGTRNWGYDGVLPFAPESGYGTPDELRALVDRAHQLGMMVLLDVVYNHFGPEGNYLHRYASAFFRADRQTPWGPAIDFRRPQVRRFFTENARYWLEQFRFDGLRLDAVHAIEDEGWLAALPGELRTALADGDGPRRHVHLVLENDDNDAALLAAGYDAQWNDDAHHALHVLLTGEDDGYYRDYSAAPDTGNGGSGGSGGSGGNGDSAAAGRGVPALRHLARVLGEGFAYQGERSAFRSAALPAVADGVRRGQPSAHLPPTAFVCFLQNHDQTGNRALGERLAQLADREALRAAIALQLLCPQVPLVFMGEETGSAQPFLYFTSHPPELARAVRDGRRREFAATAAFRDDARAAAIPDPNDPATFEASRPGFDDDGDWTPYYRELLAVRRRELLHRLAGCQSAGVDVLGPAALCARWRLMDGVELSLWLNLGNEAVPCTRPCHDRSTALHESSAGAAAALSAGLLPQRACVATVCEPAAARAR</sequence>
<reference evidence="4 5" key="1">
    <citation type="submission" date="2018-01" db="EMBL/GenBank/DDBJ databases">
        <authorList>
            <person name="Clerissi C."/>
        </authorList>
    </citation>
    <scope>NUCLEOTIDE SEQUENCE [LARGE SCALE GENOMIC DNA]</scope>
    <source>
        <strain evidence="4">Cupriavidus taiwanensis SWF 66322</strain>
        <plasmid evidence="5">cbm2636_mp</plasmid>
    </source>
</reference>
<feature type="region of interest" description="Disordered" evidence="2">
    <location>
        <begin position="377"/>
        <end position="403"/>
    </location>
</feature>
<geneLocation type="plasmid" evidence="5">
    <name>cbm2636_mp</name>
</geneLocation>
<dbReference type="InterPro" id="IPR022567">
    <property type="entry name" value="DUF3459"/>
</dbReference>
<proteinExistence type="predicted"/>
<keyword evidence="4" id="KW-0378">Hydrolase</keyword>
<evidence type="ECO:0000259" key="3">
    <source>
        <dbReference type="SMART" id="SM00642"/>
    </source>
</evidence>
<dbReference type="Gene3D" id="2.60.40.10">
    <property type="entry name" value="Immunoglobulins"/>
    <property type="match status" value="1"/>
</dbReference>
<dbReference type="SMART" id="SM00642">
    <property type="entry name" value="Aamy"/>
    <property type="match status" value="1"/>
</dbReference>
<evidence type="ECO:0000313" key="5">
    <source>
        <dbReference type="Proteomes" id="UP000254259"/>
    </source>
</evidence>
<keyword evidence="4" id="KW-0326">Glycosidase</keyword>
<dbReference type="CDD" id="cd02853">
    <property type="entry name" value="E_set_MTHase_like_N"/>
    <property type="match status" value="1"/>
</dbReference>
<evidence type="ECO:0000313" key="4">
    <source>
        <dbReference type="EMBL" id="SPD67634.1"/>
    </source>
</evidence>
<organism evidence="4 5">
    <name type="scientific">Cupriavidus taiwanensis</name>
    <dbReference type="NCBI Taxonomy" id="164546"/>
    <lineage>
        <taxon>Bacteria</taxon>
        <taxon>Pseudomonadati</taxon>
        <taxon>Pseudomonadota</taxon>
        <taxon>Betaproteobacteria</taxon>
        <taxon>Burkholderiales</taxon>
        <taxon>Burkholderiaceae</taxon>
        <taxon>Cupriavidus</taxon>
    </lineage>
</organism>
<dbReference type="GO" id="GO:0033942">
    <property type="term" value="F:4-alpha-D-(1-&gt;4)-alpha-D-glucanotrehalose trehalohydrolase activity"/>
    <property type="evidence" value="ECO:0007669"/>
    <property type="project" value="UniProtKB-EC"/>
</dbReference>
<dbReference type="GO" id="GO:0005975">
    <property type="term" value="P:carbohydrate metabolic process"/>
    <property type="evidence" value="ECO:0007669"/>
    <property type="project" value="InterPro"/>
</dbReference>
<keyword evidence="1" id="KW-0119">Carbohydrate metabolism</keyword>
<dbReference type="Gene3D" id="3.20.20.80">
    <property type="entry name" value="Glycosidases"/>
    <property type="match status" value="1"/>
</dbReference>
<dbReference type="InterPro" id="IPR017853">
    <property type="entry name" value="GH"/>
</dbReference>
<dbReference type="InterPro" id="IPR044901">
    <property type="entry name" value="Trehalose_TreZ_E-set_sf"/>
</dbReference>
<keyword evidence="4" id="KW-0614">Plasmid</keyword>
<accession>A0A9Q7XSF4</accession>
<dbReference type="Pfam" id="PF00128">
    <property type="entry name" value="Alpha-amylase"/>
    <property type="match status" value="1"/>
</dbReference>
<dbReference type="SUPFAM" id="SSF81296">
    <property type="entry name" value="E set domains"/>
    <property type="match status" value="1"/>
</dbReference>
<dbReference type="SUPFAM" id="SSF51445">
    <property type="entry name" value="(Trans)glycosidases"/>
    <property type="match status" value="1"/>
</dbReference>
<dbReference type="InterPro" id="IPR014756">
    <property type="entry name" value="Ig_E-set"/>
</dbReference>
<dbReference type="CDD" id="cd11325">
    <property type="entry name" value="AmyAc_GTHase"/>
    <property type="match status" value="1"/>
</dbReference>
<dbReference type="AlphaFoldDB" id="A0A9Q7XSF4"/>
<dbReference type="InterPro" id="IPR013783">
    <property type="entry name" value="Ig-like_fold"/>
</dbReference>
<dbReference type="EMBL" id="LT984814">
    <property type="protein sequence ID" value="SPD67634.1"/>
    <property type="molecule type" value="Genomic_DNA"/>
</dbReference>